<reference evidence="2 3" key="1">
    <citation type="submission" date="2024-06" db="EMBL/GenBank/DDBJ databases">
        <authorList>
            <person name="Kraege A."/>
            <person name="Thomma B."/>
        </authorList>
    </citation>
    <scope>NUCLEOTIDE SEQUENCE [LARGE SCALE GENOMIC DNA]</scope>
</reference>
<dbReference type="InterPro" id="IPR014729">
    <property type="entry name" value="Rossmann-like_a/b/a_fold"/>
</dbReference>
<organism evidence="2 3">
    <name type="scientific">Coccomyxa viridis</name>
    <dbReference type="NCBI Taxonomy" id="1274662"/>
    <lineage>
        <taxon>Eukaryota</taxon>
        <taxon>Viridiplantae</taxon>
        <taxon>Chlorophyta</taxon>
        <taxon>core chlorophytes</taxon>
        <taxon>Trebouxiophyceae</taxon>
        <taxon>Trebouxiophyceae incertae sedis</taxon>
        <taxon>Coccomyxaceae</taxon>
        <taxon>Coccomyxa</taxon>
    </lineage>
</organism>
<dbReference type="Proteomes" id="UP001497392">
    <property type="component" value="Unassembled WGS sequence"/>
</dbReference>
<comment type="caution">
    <text evidence="2">The sequence shown here is derived from an EMBL/GenBank/DDBJ whole genome shotgun (WGS) entry which is preliminary data.</text>
</comment>
<evidence type="ECO:0000259" key="1">
    <source>
        <dbReference type="Pfam" id="PF00582"/>
    </source>
</evidence>
<gene>
    <name evidence="2" type="primary">g7029</name>
    <name evidence="2" type="ORF">VP750_LOCUS6014</name>
</gene>
<accession>A0ABP1G0T8</accession>
<protein>
    <submittedName>
        <fullName evidence="2">G7029 protein</fullName>
    </submittedName>
</protein>
<name>A0ABP1G0T8_9CHLO</name>
<dbReference type="Gene3D" id="3.40.50.620">
    <property type="entry name" value="HUPs"/>
    <property type="match status" value="1"/>
</dbReference>
<dbReference type="SUPFAM" id="SSF52402">
    <property type="entry name" value="Adenine nucleotide alpha hydrolases-like"/>
    <property type="match status" value="1"/>
</dbReference>
<evidence type="ECO:0000313" key="3">
    <source>
        <dbReference type="Proteomes" id="UP001497392"/>
    </source>
</evidence>
<feature type="domain" description="UspA" evidence="1">
    <location>
        <begin position="15"/>
        <end position="97"/>
    </location>
</feature>
<evidence type="ECO:0000313" key="2">
    <source>
        <dbReference type="EMBL" id="CAL5224355.1"/>
    </source>
</evidence>
<sequence length="98" mass="10481">MEAALDEEREVDSQTFLVDIFGLQAASGGAEVATTMLHIHGDGSSAIGAAICQYVEKHQPAALAMMKQNKSGFTRAFVGSVTRYCAVHSRMPVIIIPE</sequence>
<dbReference type="InterPro" id="IPR006016">
    <property type="entry name" value="UspA"/>
</dbReference>
<dbReference type="Pfam" id="PF00582">
    <property type="entry name" value="Usp"/>
    <property type="match status" value="1"/>
</dbReference>
<proteinExistence type="predicted"/>
<keyword evidence="3" id="KW-1185">Reference proteome</keyword>
<dbReference type="EMBL" id="CAXHTA020000010">
    <property type="protein sequence ID" value="CAL5224355.1"/>
    <property type="molecule type" value="Genomic_DNA"/>
</dbReference>